<dbReference type="CDD" id="cd00403">
    <property type="entry name" value="Ribosomal_L1"/>
    <property type="match status" value="1"/>
</dbReference>
<evidence type="ECO:0000313" key="8">
    <source>
        <dbReference type="Proteomes" id="UP000008141"/>
    </source>
</evidence>
<accession>E1ZI88</accession>
<dbReference type="GO" id="GO:0015934">
    <property type="term" value="C:large ribosomal subunit"/>
    <property type="evidence" value="ECO:0007669"/>
    <property type="project" value="InterPro"/>
</dbReference>
<dbReference type="RefSeq" id="XP_005846698.1">
    <property type="nucleotide sequence ID" value="XM_005846636.1"/>
</dbReference>
<dbReference type="InterPro" id="IPR023673">
    <property type="entry name" value="Ribosomal_uL1_CS"/>
</dbReference>
<dbReference type="InParanoid" id="E1ZI88"/>
<dbReference type="GO" id="GO:0003735">
    <property type="term" value="F:structural constituent of ribosome"/>
    <property type="evidence" value="ECO:0007669"/>
    <property type="project" value="InterPro"/>
</dbReference>
<dbReference type="GO" id="GO:0006412">
    <property type="term" value="P:translation"/>
    <property type="evidence" value="ECO:0007669"/>
    <property type="project" value="InterPro"/>
</dbReference>
<dbReference type="Gene3D" id="3.40.50.790">
    <property type="match status" value="1"/>
</dbReference>
<evidence type="ECO:0000256" key="6">
    <source>
        <dbReference type="RuleBase" id="RU000659"/>
    </source>
</evidence>
<dbReference type="GeneID" id="17353964"/>
<evidence type="ECO:0000256" key="5">
    <source>
        <dbReference type="ARBA" id="ARBA00023274"/>
    </source>
</evidence>
<dbReference type="NCBIfam" id="TIGR01169">
    <property type="entry name" value="rplA_bact"/>
    <property type="match status" value="1"/>
</dbReference>
<dbReference type="AlphaFoldDB" id="E1ZI88"/>
<keyword evidence="8" id="KW-1185">Reference proteome</keyword>
<reference evidence="7 8" key="1">
    <citation type="journal article" date="2010" name="Plant Cell">
        <title>The Chlorella variabilis NC64A genome reveals adaptation to photosymbiosis, coevolution with viruses, and cryptic sex.</title>
        <authorList>
            <person name="Blanc G."/>
            <person name="Duncan G."/>
            <person name="Agarkova I."/>
            <person name="Borodovsky M."/>
            <person name="Gurnon J."/>
            <person name="Kuo A."/>
            <person name="Lindquist E."/>
            <person name="Lucas S."/>
            <person name="Pangilinan J."/>
            <person name="Polle J."/>
            <person name="Salamov A."/>
            <person name="Terry A."/>
            <person name="Yamada T."/>
            <person name="Dunigan D.D."/>
            <person name="Grigoriev I.V."/>
            <person name="Claverie J.M."/>
            <person name="Van Etten J.L."/>
        </authorList>
    </citation>
    <scope>NUCLEOTIDE SEQUENCE [LARGE SCALE GENOMIC DNA]</scope>
    <source>
        <strain evidence="7 8">NC64A</strain>
    </source>
</reference>
<dbReference type="OMA" id="EFRVDKH"/>
<dbReference type="InterPro" id="IPR005878">
    <property type="entry name" value="Ribosom_uL1_bac-type"/>
</dbReference>
<dbReference type="InterPro" id="IPR016095">
    <property type="entry name" value="Ribosomal_uL1_3-a/b-sand"/>
</dbReference>
<dbReference type="EMBL" id="GL433847">
    <property type="protein sequence ID" value="EFN54596.1"/>
    <property type="molecule type" value="Genomic_DNA"/>
</dbReference>
<dbReference type="Proteomes" id="UP000008141">
    <property type="component" value="Unassembled WGS sequence"/>
</dbReference>
<dbReference type="PANTHER" id="PTHR36427:SF4">
    <property type="entry name" value="RIBOSOMAL PROTEIN L1P_L10E FAMILY"/>
    <property type="match status" value="1"/>
</dbReference>
<comment type="similarity">
    <text evidence="1 6">Belongs to the universal ribosomal protein uL1 family.</text>
</comment>
<dbReference type="FunFam" id="3.40.50.790:FF:000001">
    <property type="entry name" value="50S ribosomal protein L1"/>
    <property type="match status" value="1"/>
</dbReference>
<keyword evidence="2" id="KW-0699">rRNA-binding</keyword>
<dbReference type="Pfam" id="PF00687">
    <property type="entry name" value="Ribosomal_L1"/>
    <property type="match status" value="1"/>
</dbReference>
<evidence type="ECO:0000256" key="3">
    <source>
        <dbReference type="ARBA" id="ARBA00022884"/>
    </source>
</evidence>
<evidence type="ECO:0000256" key="4">
    <source>
        <dbReference type="ARBA" id="ARBA00022980"/>
    </source>
</evidence>
<sequence>MEPSSQATAADAAAAAPAWASHSGVKTLDGLPMPSWIVATPKPKRAPVGLQEATREVQSLARANFDESVELAIKLGIDPRRGDQMVRGAATLPHGTGKSVRVCVFAKGDAAQQAQDAGAEVVGDEDLVARILESGGGGLQFDKCIATPDMMPRLSKVARILGPRGLMPNPKMGTVTDNVAAAVKTMKQGRVEFRADKGGVVHAGLGKCSFAAEALHNNVGAFAAAILAARPKGVKGGAASGYMITAALSSSMGPGIPLNVASLVAAAQATKAKMEG</sequence>
<name>E1ZI88_CHLVA</name>
<dbReference type="FunCoup" id="E1ZI88">
    <property type="interactions" value="655"/>
</dbReference>
<dbReference type="eggNOG" id="KOG1569">
    <property type="taxonomic scope" value="Eukaryota"/>
</dbReference>
<dbReference type="HAMAP" id="MF_01318_B">
    <property type="entry name" value="Ribosomal_uL1_B"/>
    <property type="match status" value="1"/>
</dbReference>
<evidence type="ECO:0000256" key="1">
    <source>
        <dbReference type="ARBA" id="ARBA00010531"/>
    </source>
</evidence>
<dbReference type="InterPro" id="IPR028364">
    <property type="entry name" value="Ribosomal_uL1/biogenesis"/>
</dbReference>
<dbReference type="GO" id="GO:0019843">
    <property type="term" value="F:rRNA binding"/>
    <property type="evidence" value="ECO:0007669"/>
    <property type="project" value="UniProtKB-KW"/>
</dbReference>
<evidence type="ECO:0000313" key="7">
    <source>
        <dbReference type="EMBL" id="EFN54596.1"/>
    </source>
</evidence>
<evidence type="ECO:0000256" key="2">
    <source>
        <dbReference type="ARBA" id="ARBA00022730"/>
    </source>
</evidence>
<proteinExistence type="inferred from homology"/>
<dbReference type="PANTHER" id="PTHR36427">
    <property type="entry name" value="54S RIBOSOMAL PROTEIN L1, MITOCHONDRIAL"/>
    <property type="match status" value="1"/>
</dbReference>
<keyword evidence="3" id="KW-0694">RNA-binding</keyword>
<keyword evidence="4 6" id="KW-0689">Ribosomal protein</keyword>
<organism evidence="8">
    <name type="scientific">Chlorella variabilis</name>
    <name type="common">Green alga</name>
    <dbReference type="NCBI Taxonomy" id="554065"/>
    <lineage>
        <taxon>Eukaryota</taxon>
        <taxon>Viridiplantae</taxon>
        <taxon>Chlorophyta</taxon>
        <taxon>core chlorophytes</taxon>
        <taxon>Trebouxiophyceae</taxon>
        <taxon>Chlorellales</taxon>
        <taxon>Chlorellaceae</taxon>
        <taxon>Chlorella clade</taxon>
        <taxon>Chlorella</taxon>
    </lineage>
</organism>
<dbReference type="InterPro" id="IPR023674">
    <property type="entry name" value="Ribosomal_uL1-like"/>
</dbReference>
<gene>
    <name evidence="7" type="ORF">CHLNCDRAFT_135444</name>
</gene>
<dbReference type="PROSITE" id="PS01199">
    <property type="entry name" value="RIBOSOMAL_L1"/>
    <property type="match status" value="1"/>
</dbReference>
<dbReference type="OrthoDB" id="1747252at2759"/>
<keyword evidence="5 6" id="KW-0687">Ribonucleoprotein</keyword>
<dbReference type="SUPFAM" id="SSF56808">
    <property type="entry name" value="Ribosomal protein L1"/>
    <property type="match status" value="1"/>
</dbReference>
<dbReference type="KEGG" id="cvr:CHLNCDRAFT_135444"/>
<dbReference type="Gene3D" id="3.30.190.20">
    <property type="match status" value="1"/>
</dbReference>
<protein>
    <recommendedName>
        <fullName evidence="6">Ribosomal protein</fullName>
    </recommendedName>
</protein>
<dbReference type="STRING" id="554065.E1ZI88"/>